<proteinExistence type="predicted"/>
<protein>
    <submittedName>
        <fullName evidence="1">Uncharacterized protein</fullName>
    </submittedName>
</protein>
<gene>
    <name evidence="1" type="ORF">HCOI_00013000</name>
</gene>
<comment type="caution">
    <text evidence="1">The sequence shown here is derived from an EMBL/GenBank/DDBJ whole genome shotgun (WGS) entry which is preliminary data.</text>
</comment>
<dbReference type="AlphaFoldDB" id="W6NCB5"/>
<dbReference type="EMBL" id="CAVP010051855">
    <property type="protein sequence ID" value="CDL93704.1"/>
    <property type="molecule type" value="Genomic_DNA"/>
</dbReference>
<organism evidence="1">
    <name type="scientific">Haemonchus contortus</name>
    <name type="common">Barber pole worm</name>
    <dbReference type="NCBI Taxonomy" id="6289"/>
    <lineage>
        <taxon>Eukaryota</taxon>
        <taxon>Metazoa</taxon>
        <taxon>Ecdysozoa</taxon>
        <taxon>Nematoda</taxon>
        <taxon>Chromadorea</taxon>
        <taxon>Rhabditida</taxon>
        <taxon>Rhabditina</taxon>
        <taxon>Rhabditomorpha</taxon>
        <taxon>Strongyloidea</taxon>
        <taxon>Trichostrongylidae</taxon>
        <taxon>Haemonchus</taxon>
    </lineage>
</organism>
<reference evidence="1" key="2">
    <citation type="submission" date="2013-05" db="EMBL/GenBank/DDBJ databases">
        <title>The genome and transcriptome of Haemonchus contortus: a key model parasite for drug and vaccine discovery.</title>
        <authorList>
            <person name="Laing R."/>
            <person name="Kikuchi T."/>
            <person name="Martinelli A."/>
            <person name="Tsai I.J."/>
            <person name="Beech R.N."/>
            <person name="Redman E."/>
            <person name="Holroyd N."/>
            <person name="Bartley D.J."/>
            <person name="Beasley H."/>
            <person name="Britton C."/>
            <person name="Curran D."/>
            <person name="Devaney E."/>
            <person name="Gilabert A."/>
            <person name="Jackson F."/>
            <person name="Hunt M."/>
            <person name="Johnston S."/>
            <person name="Kryukov I."/>
            <person name="Li K."/>
            <person name="Morrison A.A."/>
            <person name="Reid A.J."/>
            <person name="Sargison N."/>
            <person name="Saunders G."/>
            <person name="Wasmuth J.D."/>
            <person name="Wolstenholme A."/>
            <person name="Berriman M."/>
            <person name="Gilleard J.S."/>
            <person name="Cotton J.A."/>
        </authorList>
    </citation>
    <scope>NUCLEOTIDE SEQUENCE [LARGE SCALE GENOMIC DNA]</scope>
    <source>
        <strain evidence="1">ISE/inbred ISE</strain>
    </source>
</reference>
<evidence type="ECO:0000313" key="1">
    <source>
        <dbReference type="EMBL" id="CDL93704.1"/>
    </source>
</evidence>
<sequence length="201" mass="22760">MNCSVPSIPDHMGERRNFANSRDWDRHETAKLVYATTDCPFIPDGSFWRKIGGSMSKGGRLFDRLNFVGATTSRYHSLTEPYRSVHGNRLFPVFQSSSPTFRADSVRCSPTIVILRRPTKTQTPFFDALARTFDFLVAGPSSEAAILRRSSTFDSSWTSHHWTSIFSWNHPIRSTTLVRCAALRRLVGGDIHSVEASFIER</sequence>
<reference evidence="1" key="1">
    <citation type="submission" date="2013-03" db="EMBL/GenBank/DDBJ databases">
        <authorList>
            <person name="Aslett M."/>
        </authorList>
    </citation>
    <scope>NUCLEOTIDE SEQUENCE [LARGE SCALE GENOMIC DNA]</scope>
    <source>
        <strain evidence="1">ISE/inbred ISE</strain>
    </source>
</reference>
<name>W6NCB5_HAECO</name>
<accession>W6NCB5</accession>